<organism evidence="1 2">
    <name type="scientific">Pleurodeles waltl</name>
    <name type="common">Iberian ribbed newt</name>
    <dbReference type="NCBI Taxonomy" id="8319"/>
    <lineage>
        <taxon>Eukaryota</taxon>
        <taxon>Metazoa</taxon>
        <taxon>Chordata</taxon>
        <taxon>Craniata</taxon>
        <taxon>Vertebrata</taxon>
        <taxon>Euteleostomi</taxon>
        <taxon>Amphibia</taxon>
        <taxon>Batrachia</taxon>
        <taxon>Caudata</taxon>
        <taxon>Salamandroidea</taxon>
        <taxon>Salamandridae</taxon>
        <taxon>Pleurodelinae</taxon>
        <taxon>Pleurodeles</taxon>
    </lineage>
</organism>
<dbReference type="AlphaFoldDB" id="A0AAV7L2T3"/>
<protein>
    <submittedName>
        <fullName evidence="1">Uncharacterized protein</fullName>
    </submittedName>
</protein>
<name>A0AAV7L2T3_PLEWA</name>
<comment type="caution">
    <text evidence="1">The sequence shown here is derived from an EMBL/GenBank/DDBJ whole genome shotgun (WGS) entry which is preliminary data.</text>
</comment>
<evidence type="ECO:0000313" key="2">
    <source>
        <dbReference type="Proteomes" id="UP001066276"/>
    </source>
</evidence>
<accession>A0AAV7L2T3</accession>
<reference evidence="1" key="1">
    <citation type="journal article" date="2022" name="bioRxiv">
        <title>Sequencing and chromosome-scale assembly of the giantPleurodeles waltlgenome.</title>
        <authorList>
            <person name="Brown T."/>
            <person name="Elewa A."/>
            <person name="Iarovenko S."/>
            <person name="Subramanian E."/>
            <person name="Araus A.J."/>
            <person name="Petzold A."/>
            <person name="Susuki M."/>
            <person name="Suzuki K.-i.T."/>
            <person name="Hayashi T."/>
            <person name="Toyoda A."/>
            <person name="Oliveira C."/>
            <person name="Osipova E."/>
            <person name="Leigh N.D."/>
            <person name="Simon A."/>
            <person name="Yun M.H."/>
        </authorList>
    </citation>
    <scope>NUCLEOTIDE SEQUENCE</scope>
    <source>
        <strain evidence="1">20211129_DDA</strain>
        <tissue evidence="1">Liver</tissue>
    </source>
</reference>
<sequence length="114" mass="12889">MRITKTRALCTQEMRITRTRCVVHSRGTDHKEEVSSALKSSLSQGHGALCTQELQITRSRCAVQSRAADHKDTVRCALELRLTGTRCVVHSRATYHKDTVWSAFKSWGSHEYDA</sequence>
<keyword evidence="2" id="KW-1185">Reference proteome</keyword>
<gene>
    <name evidence="1" type="ORF">NDU88_006120</name>
</gene>
<proteinExistence type="predicted"/>
<evidence type="ECO:0000313" key="1">
    <source>
        <dbReference type="EMBL" id="KAJ1085996.1"/>
    </source>
</evidence>
<dbReference type="Proteomes" id="UP001066276">
    <property type="component" value="Chromosome 12"/>
</dbReference>
<dbReference type="EMBL" id="JANPWB010000016">
    <property type="protein sequence ID" value="KAJ1085996.1"/>
    <property type="molecule type" value="Genomic_DNA"/>
</dbReference>